<dbReference type="EMBL" id="JAFJYH010000229">
    <property type="protein sequence ID" value="KAG4415250.1"/>
    <property type="molecule type" value="Genomic_DNA"/>
</dbReference>
<dbReference type="Gene3D" id="3.30.710.10">
    <property type="entry name" value="Potassium Channel Kv1.1, Chain A"/>
    <property type="match status" value="1"/>
</dbReference>
<reference evidence="1" key="1">
    <citation type="submission" date="2021-02" db="EMBL/GenBank/DDBJ databases">
        <title>Genome sequence Cadophora malorum strain M34.</title>
        <authorList>
            <person name="Stefanovic E."/>
            <person name="Vu D."/>
            <person name="Scully C."/>
            <person name="Dijksterhuis J."/>
            <person name="Roader J."/>
            <person name="Houbraken J."/>
        </authorList>
    </citation>
    <scope>NUCLEOTIDE SEQUENCE</scope>
    <source>
        <strain evidence="1">M34</strain>
    </source>
</reference>
<dbReference type="OrthoDB" id="6359816at2759"/>
<sequence length="360" mass="41088">MFDSGFAEAVYNQGIFPEDEPSAFDALIKWIYTGKLPAMMKRVVLIHGVGEETRTIWDPIDVCCLADKLCLVELIIATMDVWIKALKEKHCMPSCEVINTAYLSTQAGSPPRRFISRMVFWAEALYLRDKTDSVLRATFLSMIKAQDPLGEMQKDFFEWVRRKKSQAFVDPPAPYFVHGDTVSSEKSQGNDCMSCSHEDLSEIHSLFPDTIGDVTVTVLVGKTENSTGFIGVHLREDASTRKFTWNSGLQVSRSPIPDNPRASKRRCFRIRHSPIMTLYRFDSSISLSRQRPERSMWITAHKSFGELPTLEEMEKAYACTADEVHWSCPPREYVTAILAYIALGKDRSRRLIWRIILLRS</sequence>
<evidence type="ECO:0000313" key="1">
    <source>
        <dbReference type="EMBL" id="KAG4415250.1"/>
    </source>
</evidence>
<dbReference type="InterPro" id="IPR011333">
    <property type="entry name" value="SKP1/BTB/POZ_sf"/>
</dbReference>
<protein>
    <recommendedName>
        <fullName evidence="3">BTB domain-containing protein</fullName>
    </recommendedName>
</protein>
<organism evidence="1 2">
    <name type="scientific">Cadophora malorum</name>
    <dbReference type="NCBI Taxonomy" id="108018"/>
    <lineage>
        <taxon>Eukaryota</taxon>
        <taxon>Fungi</taxon>
        <taxon>Dikarya</taxon>
        <taxon>Ascomycota</taxon>
        <taxon>Pezizomycotina</taxon>
        <taxon>Leotiomycetes</taxon>
        <taxon>Helotiales</taxon>
        <taxon>Ploettnerulaceae</taxon>
        <taxon>Cadophora</taxon>
    </lineage>
</organism>
<name>A0A8H7TA16_9HELO</name>
<accession>A0A8H7TA16</accession>
<keyword evidence="2" id="KW-1185">Reference proteome</keyword>
<proteinExistence type="predicted"/>
<dbReference type="AlphaFoldDB" id="A0A8H7TA16"/>
<dbReference type="Proteomes" id="UP000664132">
    <property type="component" value="Unassembled WGS sequence"/>
</dbReference>
<evidence type="ECO:0000313" key="2">
    <source>
        <dbReference type="Proteomes" id="UP000664132"/>
    </source>
</evidence>
<gene>
    <name evidence="1" type="ORF">IFR04_011607</name>
</gene>
<evidence type="ECO:0008006" key="3">
    <source>
        <dbReference type="Google" id="ProtNLM"/>
    </source>
</evidence>
<comment type="caution">
    <text evidence="1">The sequence shown here is derived from an EMBL/GenBank/DDBJ whole genome shotgun (WGS) entry which is preliminary data.</text>
</comment>